<dbReference type="AlphaFoldDB" id="A0A6J4TGQ4"/>
<protein>
    <submittedName>
        <fullName evidence="2">Uncharacterized protein</fullName>
    </submittedName>
</protein>
<feature type="region of interest" description="Disordered" evidence="1">
    <location>
        <begin position="82"/>
        <end position="227"/>
    </location>
</feature>
<feature type="non-terminal residue" evidence="2">
    <location>
        <position position="227"/>
    </location>
</feature>
<reference evidence="2" key="1">
    <citation type="submission" date="2020-02" db="EMBL/GenBank/DDBJ databases">
        <authorList>
            <person name="Meier V. D."/>
        </authorList>
    </citation>
    <scope>NUCLEOTIDE SEQUENCE</scope>
    <source>
        <strain evidence="2">AVDCRST_MAG67</strain>
    </source>
</reference>
<feature type="compositionally biased region" description="Basic residues" evidence="1">
    <location>
        <begin position="209"/>
        <end position="227"/>
    </location>
</feature>
<evidence type="ECO:0000313" key="2">
    <source>
        <dbReference type="EMBL" id="CAA9522719.1"/>
    </source>
</evidence>
<organism evidence="2">
    <name type="scientific">uncultured Solirubrobacteraceae bacterium</name>
    <dbReference type="NCBI Taxonomy" id="1162706"/>
    <lineage>
        <taxon>Bacteria</taxon>
        <taxon>Bacillati</taxon>
        <taxon>Actinomycetota</taxon>
        <taxon>Thermoleophilia</taxon>
        <taxon>Solirubrobacterales</taxon>
        <taxon>Solirubrobacteraceae</taxon>
        <taxon>environmental samples</taxon>
    </lineage>
</organism>
<name>A0A6J4TGQ4_9ACTN</name>
<feature type="compositionally biased region" description="Basic and acidic residues" evidence="1">
    <location>
        <begin position="181"/>
        <end position="197"/>
    </location>
</feature>
<dbReference type="EMBL" id="CADCVQ010000148">
    <property type="protein sequence ID" value="CAA9522719.1"/>
    <property type="molecule type" value="Genomic_DNA"/>
</dbReference>
<proteinExistence type="predicted"/>
<feature type="compositionally biased region" description="Basic and acidic residues" evidence="1">
    <location>
        <begin position="47"/>
        <end position="61"/>
    </location>
</feature>
<feature type="compositionally biased region" description="Basic residues" evidence="1">
    <location>
        <begin position="154"/>
        <end position="168"/>
    </location>
</feature>
<feature type="compositionally biased region" description="Basic and acidic residues" evidence="1">
    <location>
        <begin position="82"/>
        <end position="98"/>
    </location>
</feature>
<feature type="compositionally biased region" description="Basic residues" evidence="1">
    <location>
        <begin position="31"/>
        <end position="46"/>
    </location>
</feature>
<feature type="compositionally biased region" description="Low complexity" evidence="1">
    <location>
        <begin position="136"/>
        <end position="153"/>
    </location>
</feature>
<feature type="compositionally biased region" description="Polar residues" evidence="1">
    <location>
        <begin position="1"/>
        <end position="10"/>
    </location>
</feature>
<gene>
    <name evidence="2" type="ORF">AVDCRST_MAG67-3818</name>
</gene>
<accession>A0A6J4TGQ4</accession>
<feature type="region of interest" description="Disordered" evidence="1">
    <location>
        <begin position="1"/>
        <end position="61"/>
    </location>
</feature>
<feature type="non-terminal residue" evidence="2">
    <location>
        <position position="1"/>
    </location>
</feature>
<sequence length="227" mass="24911">DNASRTSGRRASTVHRRPARAHSQGDARRPGQQHRHHGSLRRRRRRLPDDGRAPCGRAHERLLVPAGLGHVLRRRRAPYRAARDRLRGADPAPRDRGQPRAGGADLVRRGDRRVPGGGRGTPPRSGDGRAGGGGRAAAANRAADAGRAAQAPPAHHRRGPHRPRRGDRRAHVDRTQPPQPRGRDDRPGLAVRGDARAARRLRAGAPRRGAGRARVRLRRRRERPAAL</sequence>
<evidence type="ECO:0000256" key="1">
    <source>
        <dbReference type="SAM" id="MobiDB-lite"/>
    </source>
</evidence>